<dbReference type="InterPro" id="IPR012902">
    <property type="entry name" value="N_methyl_site"/>
</dbReference>
<organism evidence="2 3">
    <name type="scientific">Anatilimnocola aggregata</name>
    <dbReference type="NCBI Taxonomy" id="2528021"/>
    <lineage>
        <taxon>Bacteria</taxon>
        <taxon>Pseudomonadati</taxon>
        <taxon>Planctomycetota</taxon>
        <taxon>Planctomycetia</taxon>
        <taxon>Pirellulales</taxon>
        <taxon>Pirellulaceae</taxon>
        <taxon>Anatilimnocola</taxon>
    </lineage>
</organism>
<gene>
    <name evidence="2" type="ORF">ETAA8_56720</name>
</gene>
<dbReference type="PANTHER" id="PTHR30093">
    <property type="entry name" value="GENERAL SECRETION PATHWAY PROTEIN G"/>
    <property type="match status" value="1"/>
</dbReference>
<evidence type="ECO:0000313" key="3">
    <source>
        <dbReference type="Proteomes" id="UP000315017"/>
    </source>
</evidence>
<protein>
    <recommendedName>
        <fullName evidence="1">DUF1559 domain-containing protein</fullName>
    </recommendedName>
</protein>
<accession>A0A517YJY6</accession>
<proteinExistence type="predicted"/>
<dbReference type="EMBL" id="CP036274">
    <property type="protein sequence ID" value="QDU30527.1"/>
    <property type="molecule type" value="Genomic_DNA"/>
</dbReference>
<reference evidence="2 3" key="1">
    <citation type="submission" date="2019-02" db="EMBL/GenBank/DDBJ databases">
        <title>Deep-cultivation of Planctomycetes and their phenomic and genomic characterization uncovers novel biology.</title>
        <authorList>
            <person name="Wiegand S."/>
            <person name="Jogler M."/>
            <person name="Boedeker C."/>
            <person name="Pinto D."/>
            <person name="Vollmers J."/>
            <person name="Rivas-Marin E."/>
            <person name="Kohn T."/>
            <person name="Peeters S.H."/>
            <person name="Heuer A."/>
            <person name="Rast P."/>
            <person name="Oberbeckmann S."/>
            <person name="Bunk B."/>
            <person name="Jeske O."/>
            <person name="Meyerdierks A."/>
            <person name="Storesund J.E."/>
            <person name="Kallscheuer N."/>
            <person name="Luecker S."/>
            <person name="Lage O.M."/>
            <person name="Pohl T."/>
            <person name="Merkel B.J."/>
            <person name="Hornburger P."/>
            <person name="Mueller R.-W."/>
            <person name="Bruemmer F."/>
            <person name="Labrenz M."/>
            <person name="Spormann A.M."/>
            <person name="Op den Camp H."/>
            <person name="Overmann J."/>
            <person name="Amann R."/>
            <person name="Jetten M.S.M."/>
            <person name="Mascher T."/>
            <person name="Medema M.H."/>
            <person name="Devos D.P."/>
            <person name="Kaster A.-K."/>
            <person name="Ovreas L."/>
            <person name="Rohde M."/>
            <person name="Galperin M.Y."/>
            <person name="Jogler C."/>
        </authorList>
    </citation>
    <scope>NUCLEOTIDE SEQUENCE [LARGE SCALE GENOMIC DNA]</scope>
    <source>
        <strain evidence="2 3">ETA_A8</strain>
    </source>
</reference>
<sequence length="437" mass="45886">MKKSIRGAFTLIELLVVIAIIGILVALLLPAISKAREAARGAQCKNNLRQFGIGFHLFADKDPQGRLCTGAYDYLRDGCTDSYGWVADLVKIGAARPAEMLCPSNAVLHSEKTNELLGGDTSNGGKDGVPVSRLASGQCGNNNYKGTITGGGTAGFVGTGPAATDAKRPFAVAHAFFAEGLSSNYASSWHFARTGVRVVDMGEDVIVRKTGIAAEDTKPGVKGLSTTMGGLTRRVAETASVPSSSIALLGDAGPGDINEAVLTHTIEQNGEDTNDFISTALNSKKQRLWASQGMLLAETMNDGPAYFDAAKFAVKLIAKEAILSDQVACDFKNNCPPPIGPGGSAGTRTYLQDTRDWFAVHDGGRNASCNIVMVDGSVKSFQDNNGDGFLNPGFAVSGITAATQASIGYSNGDLEIQPGEMFNGVFLNRLTKGKFEE</sequence>
<dbReference type="KEGG" id="aagg:ETAA8_56720"/>
<dbReference type="NCBIfam" id="TIGR02532">
    <property type="entry name" value="IV_pilin_GFxxxE"/>
    <property type="match status" value="1"/>
</dbReference>
<evidence type="ECO:0000313" key="2">
    <source>
        <dbReference type="EMBL" id="QDU30527.1"/>
    </source>
</evidence>
<dbReference type="SUPFAM" id="SSF54523">
    <property type="entry name" value="Pili subunits"/>
    <property type="match status" value="1"/>
</dbReference>
<dbReference type="InterPro" id="IPR011453">
    <property type="entry name" value="DUF1559"/>
</dbReference>
<name>A0A517YJY6_9BACT</name>
<dbReference type="AlphaFoldDB" id="A0A517YJY6"/>
<dbReference type="Proteomes" id="UP000315017">
    <property type="component" value="Chromosome"/>
</dbReference>
<dbReference type="Pfam" id="PF07596">
    <property type="entry name" value="SBP_bac_10"/>
    <property type="match status" value="1"/>
</dbReference>
<dbReference type="OrthoDB" id="254023at2"/>
<keyword evidence="3" id="KW-1185">Reference proteome</keyword>
<dbReference type="Pfam" id="PF07963">
    <property type="entry name" value="N_methyl"/>
    <property type="match status" value="1"/>
</dbReference>
<feature type="domain" description="DUF1559" evidence="1">
    <location>
        <begin position="34"/>
        <end position="121"/>
    </location>
</feature>
<dbReference type="Gene3D" id="3.30.700.10">
    <property type="entry name" value="Glycoprotein, Type 4 Pilin"/>
    <property type="match status" value="1"/>
</dbReference>
<dbReference type="RefSeq" id="WP_145096153.1">
    <property type="nucleotide sequence ID" value="NZ_CP036274.1"/>
</dbReference>
<evidence type="ECO:0000259" key="1">
    <source>
        <dbReference type="Pfam" id="PF07596"/>
    </source>
</evidence>
<dbReference type="InterPro" id="IPR045584">
    <property type="entry name" value="Pilin-like"/>
</dbReference>
<dbReference type="PANTHER" id="PTHR30093:SF2">
    <property type="entry name" value="TYPE II SECRETION SYSTEM PROTEIN H"/>
    <property type="match status" value="1"/>
</dbReference>